<keyword evidence="2" id="KW-1133">Transmembrane helix</keyword>
<sequence>MKNNSGQSMIEALFTVVFTTVIMFCFLQLCIMIVDDMTANEAAFVAMRSAAVTKGTAGVANNEKAKEAKERVENYMMFFYPLSKAGKSGGNPSKFVYSDINTVKPYFQSSDRDEDAGDGDEDADDGEDETGESVKIYVNKDSGHNAKDYSGHRIRSHTTKIYYFTRIMFGSIVAKTVSVKDRFFSGSKRYASARSRMVPSPDAAYYNKAYPGAQNFE</sequence>
<dbReference type="Proteomes" id="UP000035337">
    <property type="component" value="Chromosome"/>
</dbReference>
<keyword evidence="2" id="KW-0812">Transmembrane</keyword>
<evidence type="ECO:0000256" key="2">
    <source>
        <dbReference type="SAM" id="Phobius"/>
    </source>
</evidence>
<dbReference type="AlphaFoldDB" id="A0A0G3WJI8"/>
<feature type="compositionally biased region" description="Acidic residues" evidence="1">
    <location>
        <begin position="112"/>
        <end position="131"/>
    </location>
</feature>
<organism evidence="3 4">
    <name type="scientific">Endomicrobium proavitum</name>
    <dbReference type="NCBI Taxonomy" id="1408281"/>
    <lineage>
        <taxon>Bacteria</taxon>
        <taxon>Pseudomonadati</taxon>
        <taxon>Elusimicrobiota</taxon>
        <taxon>Endomicrobiia</taxon>
        <taxon>Endomicrobiales</taxon>
        <taxon>Endomicrobiaceae</taxon>
        <taxon>Endomicrobium</taxon>
    </lineage>
</organism>
<evidence type="ECO:0000313" key="3">
    <source>
        <dbReference type="EMBL" id="AKL97664.1"/>
    </source>
</evidence>
<evidence type="ECO:0008006" key="5">
    <source>
        <dbReference type="Google" id="ProtNLM"/>
    </source>
</evidence>
<keyword evidence="4" id="KW-1185">Reference proteome</keyword>
<dbReference type="STRING" id="1408281.Epro_0285"/>
<dbReference type="EMBL" id="CP009498">
    <property type="protein sequence ID" value="AKL97664.1"/>
    <property type="molecule type" value="Genomic_DNA"/>
</dbReference>
<name>A0A0G3WJI8_9BACT</name>
<reference evidence="3 4" key="1">
    <citation type="submission" date="2014-09" db="EMBL/GenBank/DDBJ databases">
        <title>Complete genome sequence of Endomicrobium proavitum.</title>
        <authorList>
            <person name="Zheng H."/>
        </authorList>
    </citation>
    <scope>NUCLEOTIDE SEQUENCE [LARGE SCALE GENOMIC DNA]</scope>
    <source>
        <strain evidence="3 4">Rsa215</strain>
    </source>
</reference>
<dbReference type="KEGG" id="epo:Epro_0285"/>
<dbReference type="RefSeq" id="WP_144412021.1">
    <property type="nucleotide sequence ID" value="NZ_CP009498.1"/>
</dbReference>
<gene>
    <name evidence="3" type="ORF">Epro_0285</name>
</gene>
<evidence type="ECO:0000256" key="1">
    <source>
        <dbReference type="SAM" id="MobiDB-lite"/>
    </source>
</evidence>
<protein>
    <recommendedName>
        <fullName evidence="5">TadE-like protein</fullName>
    </recommendedName>
</protein>
<feature type="region of interest" description="Disordered" evidence="1">
    <location>
        <begin position="107"/>
        <end position="133"/>
    </location>
</feature>
<keyword evidence="2" id="KW-0472">Membrane</keyword>
<feature type="transmembrane region" description="Helical" evidence="2">
    <location>
        <begin position="12"/>
        <end position="34"/>
    </location>
</feature>
<proteinExistence type="predicted"/>
<evidence type="ECO:0000313" key="4">
    <source>
        <dbReference type="Proteomes" id="UP000035337"/>
    </source>
</evidence>
<accession>A0A0G3WJI8</accession>